<sequence>MTPDNITGNEFNPETNNNISDALAAGMANAQNMNNYINQNAAGQYNGNVQQGYADQYNG</sequence>
<feature type="non-terminal residue" evidence="1">
    <location>
        <position position="59"/>
    </location>
</feature>
<keyword evidence="2" id="KW-1185">Reference proteome</keyword>
<proteinExistence type="predicted"/>
<dbReference type="AlphaFoldDB" id="A0A1T4N0C6"/>
<reference evidence="1 2" key="1">
    <citation type="submission" date="2017-02" db="EMBL/GenBank/DDBJ databases">
        <authorList>
            <person name="Peterson S.W."/>
        </authorList>
    </citation>
    <scope>NUCLEOTIDE SEQUENCE [LARGE SCALE GENOMIC DNA]</scope>
    <source>
        <strain evidence="1 2">ATCC 17233</strain>
    </source>
</reference>
<accession>A0A1T4N0C6</accession>
<organism evidence="1 2">
    <name type="scientific">Eubacterium ruminantium</name>
    <dbReference type="NCBI Taxonomy" id="42322"/>
    <lineage>
        <taxon>Bacteria</taxon>
        <taxon>Bacillati</taxon>
        <taxon>Bacillota</taxon>
        <taxon>Clostridia</taxon>
        <taxon>Eubacteriales</taxon>
        <taxon>Eubacteriaceae</taxon>
        <taxon>Eubacterium</taxon>
    </lineage>
</organism>
<gene>
    <name evidence="1" type="ORF">SAMN02745110_01397</name>
</gene>
<protein>
    <submittedName>
        <fullName evidence="1">Uncharacterized protein</fullName>
    </submittedName>
</protein>
<name>A0A1T4N0C6_9FIRM</name>
<evidence type="ECO:0000313" key="1">
    <source>
        <dbReference type="EMBL" id="SJZ72497.1"/>
    </source>
</evidence>
<evidence type="ECO:0000313" key="2">
    <source>
        <dbReference type="Proteomes" id="UP000189857"/>
    </source>
</evidence>
<dbReference type="Proteomes" id="UP000189857">
    <property type="component" value="Unassembled WGS sequence"/>
</dbReference>
<dbReference type="EMBL" id="FUXA01000008">
    <property type="protein sequence ID" value="SJZ72497.1"/>
    <property type="molecule type" value="Genomic_DNA"/>
</dbReference>